<evidence type="ECO:0000313" key="2">
    <source>
        <dbReference type="EMBL" id="KAG2315115.1"/>
    </source>
</evidence>
<feature type="compositionally biased region" description="Basic and acidic residues" evidence="1">
    <location>
        <begin position="37"/>
        <end position="61"/>
    </location>
</feature>
<dbReference type="EMBL" id="JAAMPC010000004">
    <property type="protein sequence ID" value="KAG2315115.1"/>
    <property type="molecule type" value="Genomic_DNA"/>
</dbReference>
<feature type="region of interest" description="Disordered" evidence="1">
    <location>
        <begin position="15"/>
        <end position="61"/>
    </location>
</feature>
<gene>
    <name evidence="2" type="ORF">Bca52824_018237</name>
</gene>
<feature type="compositionally biased region" description="Basic and acidic residues" evidence="1">
    <location>
        <begin position="17"/>
        <end position="29"/>
    </location>
</feature>
<evidence type="ECO:0000256" key="1">
    <source>
        <dbReference type="SAM" id="MobiDB-lite"/>
    </source>
</evidence>
<keyword evidence="3" id="KW-1185">Reference proteome</keyword>
<dbReference type="AlphaFoldDB" id="A0A8X8AX80"/>
<dbReference type="Proteomes" id="UP000886595">
    <property type="component" value="Unassembled WGS sequence"/>
</dbReference>
<proteinExistence type="predicted"/>
<sequence>MSSLRMAALKACFRKGGSAERKSGEDRSLRTKKLFRSRSDKEEAELEKAQREFNETRSSDLAELESCKDSMKNLKFVVDTPKEKADLERAKAAELMKHLRKQTAQNLAKYEVTR</sequence>
<comment type="caution">
    <text evidence="2">The sequence shown here is derived from an EMBL/GenBank/DDBJ whole genome shotgun (WGS) entry which is preliminary data.</text>
</comment>
<organism evidence="2 3">
    <name type="scientific">Brassica carinata</name>
    <name type="common">Ethiopian mustard</name>
    <name type="synonym">Abyssinian cabbage</name>
    <dbReference type="NCBI Taxonomy" id="52824"/>
    <lineage>
        <taxon>Eukaryota</taxon>
        <taxon>Viridiplantae</taxon>
        <taxon>Streptophyta</taxon>
        <taxon>Embryophyta</taxon>
        <taxon>Tracheophyta</taxon>
        <taxon>Spermatophyta</taxon>
        <taxon>Magnoliopsida</taxon>
        <taxon>eudicotyledons</taxon>
        <taxon>Gunneridae</taxon>
        <taxon>Pentapetalae</taxon>
        <taxon>rosids</taxon>
        <taxon>malvids</taxon>
        <taxon>Brassicales</taxon>
        <taxon>Brassicaceae</taxon>
        <taxon>Brassiceae</taxon>
        <taxon>Brassica</taxon>
    </lineage>
</organism>
<reference evidence="2 3" key="1">
    <citation type="submission" date="2020-02" db="EMBL/GenBank/DDBJ databases">
        <authorList>
            <person name="Ma Q."/>
            <person name="Huang Y."/>
            <person name="Song X."/>
            <person name="Pei D."/>
        </authorList>
    </citation>
    <scope>NUCLEOTIDE SEQUENCE [LARGE SCALE GENOMIC DNA]</scope>
    <source>
        <strain evidence="2">Sxm20200214</strain>
        <tissue evidence="2">Leaf</tissue>
    </source>
</reference>
<evidence type="ECO:0000313" key="3">
    <source>
        <dbReference type="Proteomes" id="UP000886595"/>
    </source>
</evidence>
<accession>A0A8X8AX80</accession>
<protein>
    <submittedName>
        <fullName evidence="2">Uncharacterized protein</fullName>
    </submittedName>
</protein>
<name>A0A8X8AX80_BRACI</name>